<dbReference type="Gene3D" id="3.40.50.1820">
    <property type="entry name" value="alpha/beta hydrolase"/>
    <property type="match status" value="1"/>
</dbReference>
<dbReference type="EMBL" id="JAPDMQ010000563">
    <property type="protein sequence ID" value="KAK0522755.1"/>
    <property type="molecule type" value="Genomic_DNA"/>
</dbReference>
<feature type="compositionally biased region" description="Low complexity" evidence="1">
    <location>
        <begin position="412"/>
        <end position="424"/>
    </location>
</feature>
<proteinExistence type="predicted"/>
<evidence type="ECO:0000313" key="2">
    <source>
        <dbReference type="EMBL" id="KAK0522755.1"/>
    </source>
</evidence>
<evidence type="ECO:0008006" key="4">
    <source>
        <dbReference type="Google" id="ProtNLM"/>
    </source>
</evidence>
<organism evidence="2 3">
    <name type="scientific">Tilletia horrida</name>
    <dbReference type="NCBI Taxonomy" id="155126"/>
    <lineage>
        <taxon>Eukaryota</taxon>
        <taxon>Fungi</taxon>
        <taxon>Dikarya</taxon>
        <taxon>Basidiomycota</taxon>
        <taxon>Ustilaginomycotina</taxon>
        <taxon>Exobasidiomycetes</taxon>
        <taxon>Tilletiales</taxon>
        <taxon>Tilletiaceae</taxon>
        <taxon>Tilletia</taxon>
    </lineage>
</organism>
<name>A0AAN6JHN0_9BASI</name>
<sequence length="440" mass="47152">MSSPAQAPALAPKLQTKLSIPFPDDARSGGLSIVGILAHAEPLGALYSPSTAAPAPIPAPAAAAAAPAPVAGPGEDDVLKAEAEKAANDAVLDPAVTLASASSSAERGGDLPLGAPPRPEPKPLALILHGVLAHKDQIYHKKLVAALEMDSFRFDFRANHETPGEWNMASFYEDLRDLRCVISHLRRFFNYRVHVMIAHSRGALDLWVYLGEQERNRRRRRALEAQALRGPGSEVAGGIEGVLEEEVPPFAISLSGRWRMERIYDRLPVWKEGFEKEGFYRWKARVAGKDIEVHVTPQAVEDFARFPIADYVRDAPVSSDILLIQGTADQIVPTADIGYYMNAVGSQAGRTPGSVQMHLIDDADHNFVGHFDEVVTTIVNWLKSRQHVSQSSKTSSFSSSSLASASSRAETAASSSVGVDSSGTGLIPSRATATAGAGKL</sequence>
<feature type="region of interest" description="Disordered" evidence="1">
    <location>
        <begin position="412"/>
        <end position="440"/>
    </location>
</feature>
<accession>A0AAN6JHN0</accession>
<dbReference type="SUPFAM" id="SSF53474">
    <property type="entry name" value="alpha/beta-Hydrolases"/>
    <property type="match status" value="1"/>
</dbReference>
<gene>
    <name evidence="2" type="ORF">OC842_006371</name>
</gene>
<keyword evidence="3" id="KW-1185">Reference proteome</keyword>
<evidence type="ECO:0000256" key="1">
    <source>
        <dbReference type="SAM" id="MobiDB-lite"/>
    </source>
</evidence>
<protein>
    <recommendedName>
        <fullName evidence="4">Serine aminopeptidase S33 domain-containing protein</fullName>
    </recommendedName>
</protein>
<dbReference type="InterPro" id="IPR029058">
    <property type="entry name" value="AB_hydrolase_fold"/>
</dbReference>
<comment type="caution">
    <text evidence="2">The sequence shown here is derived from an EMBL/GenBank/DDBJ whole genome shotgun (WGS) entry which is preliminary data.</text>
</comment>
<dbReference type="Proteomes" id="UP001176521">
    <property type="component" value="Unassembled WGS sequence"/>
</dbReference>
<dbReference type="AlphaFoldDB" id="A0AAN6JHN0"/>
<reference evidence="2" key="1">
    <citation type="journal article" date="2023" name="PhytoFront">
        <title>Draft Genome Resources of Seven Strains of Tilletia horrida, Causal Agent of Kernel Smut of Rice.</title>
        <authorList>
            <person name="Khanal S."/>
            <person name="Antony Babu S."/>
            <person name="Zhou X.G."/>
        </authorList>
    </citation>
    <scope>NUCLEOTIDE SEQUENCE</scope>
    <source>
        <strain evidence="2">TX3</strain>
    </source>
</reference>
<evidence type="ECO:0000313" key="3">
    <source>
        <dbReference type="Proteomes" id="UP001176521"/>
    </source>
</evidence>